<gene>
    <name evidence="1" type="ORF">T05_1297</name>
</gene>
<accession>A0A0V0SPU1</accession>
<proteinExistence type="predicted"/>
<reference evidence="1 2" key="1">
    <citation type="submission" date="2015-01" db="EMBL/GenBank/DDBJ databases">
        <title>Evolution of Trichinella species and genotypes.</title>
        <authorList>
            <person name="Korhonen P.K."/>
            <person name="Edoardo P."/>
            <person name="Giuseppe L.R."/>
            <person name="Gasser R.B."/>
        </authorList>
    </citation>
    <scope>NUCLEOTIDE SEQUENCE [LARGE SCALE GENOMIC DNA]</scope>
    <source>
        <strain evidence="1">ISS417</strain>
    </source>
</reference>
<name>A0A0V0SPU1_9BILA</name>
<evidence type="ECO:0000313" key="2">
    <source>
        <dbReference type="Proteomes" id="UP000055048"/>
    </source>
</evidence>
<dbReference type="Proteomes" id="UP000055048">
    <property type="component" value="Unassembled WGS sequence"/>
</dbReference>
<protein>
    <submittedName>
        <fullName evidence="1">Uncharacterized protein</fullName>
    </submittedName>
</protein>
<organism evidence="1 2">
    <name type="scientific">Trichinella murrelli</name>
    <dbReference type="NCBI Taxonomy" id="144512"/>
    <lineage>
        <taxon>Eukaryota</taxon>
        <taxon>Metazoa</taxon>
        <taxon>Ecdysozoa</taxon>
        <taxon>Nematoda</taxon>
        <taxon>Enoplea</taxon>
        <taxon>Dorylaimia</taxon>
        <taxon>Trichinellida</taxon>
        <taxon>Trichinellidae</taxon>
        <taxon>Trichinella</taxon>
    </lineage>
</organism>
<dbReference type="EMBL" id="JYDJ01004288">
    <property type="protein sequence ID" value="KRX28619.1"/>
    <property type="molecule type" value="Genomic_DNA"/>
</dbReference>
<sequence length="33" mass="4032">MTFFIEVCLIMTINYMPVIEIKIFEAHFQYSQM</sequence>
<keyword evidence="2" id="KW-1185">Reference proteome</keyword>
<comment type="caution">
    <text evidence="1">The sequence shown here is derived from an EMBL/GenBank/DDBJ whole genome shotgun (WGS) entry which is preliminary data.</text>
</comment>
<evidence type="ECO:0000313" key="1">
    <source>
        <dbReference type="EMBL" id="KRX28619.1"/>
    </source>
</evidence>
<dbReference type="AlphaFoldDB" id="A0A0V0SPU1"/>